<evidence type="ECO:0000256" key="5">
    <source>
        <dbReference type="ARBA" id="ARBA00023136"/>
    </source>
</evidence>
<evidence type="ECO:0008006" key="9">
    <source>
        <dbReference type="Google" id="ProtNLM"/>
    </source>
</evidence>
<keyword evidence="3 6" id="KW-0812">Transmembrane</keyword>
<dbReference type="EMBL" id="BTSX01000004">
    <property type="protein sequence ID" value="GMS92984.1"/>
    <property type="molecule type" value="Genomic_DNA"/>
</dbReference>
<gene>
    <name evidence="7" type="ORF">PENTCL1PPCAC_15159</name>
</gene>
<keyword evidence="8" id="KW-1185">Reference proteome</keyword>
<comment type="subcellular location">
    <subcellularLocation>
        <location evidence="1">Membrane</location>
        <topology evidence="1">Multi-pass membrane protein</topology>
    </subcellularLocation>
</comment>
<sequence length="225" mass="25530">TFAYYNLLVSISKYLNTYRHTPKSFANFGIVMKFHVVSDLQTIISAAAGMNRTVTIDNAFVYIAYGPCKWVSSSVCFLSYGLMTMGGSMTLYLVLVSFIVRLQIMRNRKPSDRSIIILLSMLSFPVPTAIFVRGPFICLYHVQVLYLSSRSEDSTMRAILEAHLPEYATPDMMIFGLNDSATFLSERTKTMHSQFVKVLFSAFFLLENISGSLNSFRYSKRSSER</sequence>
<evidence type="ECO:0000313" key="8">
    <source>
        <dbReference type="Proteomes" id="UP001432027"/>
    </source>
</evidence>
<dbReference type="PANTHER" id="PTHR22945">
    <property type="entry name" value="SERPENTINE RECEPTOR, CLASS D DELTA"/>
    <property type="match status" value="1"/>
</dbReference>
<dbReference type="PANTHER" id="PTHR22945:SF40">
    <property type="entry name" value="SERPENTINE RECEPTOR, CLASS D (DELTA)-RELATED"/>
    <property type="match status" value="1"/>
</dbReference>
<comment type="caution">
    <text evidence="7">The sequence shown here is derived from an EMBL/GenBank/DDBJ whole genome shotgun (WGS) entry which is preliminary data.</text>
</comment>
<keyword evidence="4 6" id="KW-1133">Transmembrane helix</keyword>
<evidence type="ECO:0000256" key="2">
    <source>
        <dbReference type="ARBA" id="ARBA00009166"/>
    </source>
</evidence>
<dbReference type="InterPro" id="IPR050920">
    <property type="entry name" value="Nematode_rcpt-like_delta"/>
</dbReference>
<evidence type="ECO:0000256" key="3">
    <source>
        <dbReference type="ARBA" id="ARBA00022692"/>
    </source>
</evidence>
<dbReference type="Pfam" id="PF10317">
    <property type="entry name" value="7TM_GPCR_Srd"/>
    <property type="match status" value="1"/>
</dbReference>
<name>A0AAV5TF90_9BILA</name>
<evidence type="ECO:0000256" key="4">
    <source>
        <dbReference type="ARBA" id="ARBA00022989"/>
    </source>
</evidence>
<dbReference type="GO" id="GO:0016020">
    <property type="term" value="C:membrane"/>
    <property type="evidence" value="ECO:0007669"/>
    <property type="project" value="UniProtKB-SubCell"/>
</dbReference>
<keyword evidence="5 6" id="KW-0472">Membrane</keyword>
<proteinExistence type="inferred from homology"/>
<evidence type="ECO:0000256" key="1">
    <source>
        <dbReference type="ARBA" id="ARBA00004141"/>
    </source>
</evidence>
<protein>
    <recommendedName>
        <fullName evidence="9">G protein-coupled receptor</fullName>
    </recommendedName>
</protein>
<organism evidence="7 8">
    <name type="scientific">Pristionchus entomophagus</name>
    <dbReference type="NCBI Taxonomy" id="358040"/>
    <lineage>
        <taxon>Eukaryota</taxon>
        <taxon>Metazoa</taxon>
        <taxon>Ecdysozoa</taxon>
        <taxon>Nematoda</taxon>
        <taxon>Chromadorea</taxon>
        <taxon>Rhabditida</taxon>
        <taxon>Rhabditina</taxon>
        <taxon>Diplogasteromorpha</taxon>
        <taxon>Diplogasteroidea</taxon>
        <taxon>Neodiplogasteridae</taxon>
        <taxon>Pristionchus</taxon>
    </lineage>
</organism>
<evidence type="ECO:0000313" key="7">
    <source>
        <dbReference type="EMBL" id="GMS92984.1"/>
    </source>
</evidence>
<accession>A0AAV5TF90</accession>
<feature type="non-terminal residue" evidence="7">
    <location>
        <position position="1"/>
    </location>
</feature>
<reference evidence="7" key="1">
    <citation type="submission" date="2023-10" db="EMBL/GenBank/DDBJ databases">
        <title>Genome assembly of Pristionchus species.</title>
        <authorList>
            <person name="Yoshida K."/>
            <person name="Sommer R.J."/>
        </authorList>
    </citation>
    <scope>NUCLEOTIDE SEQUENCE</scope>
    <source>
        <strain evidence="7">RS0144</strain>
    </source>
</reference>
<feature type="transmembrane region" description="Helical" evidence="6">
    <location>
        <begin position="114"/>
        <end position="142"/>
    </location>
</feature>
<comment type="similarity">
    <text evidence="2">Belongs to the nematode receptor-like protein srd family.</text>
</comment>
<feature type="transmembrane region" description="Helical" evidence="6">
    <location>
        <begin position="77"/>
        <end position="102"/>
    </location>
</feature>
<dbReference type="InterPro" id="IPR019421">
    <property type="entry name" value="7TM_GPCR_serpentine_rcpt_Srd"/>
</dbReference>
<dbReference type="Proteomes" id="UP001432027">
    <property type="component" value="Unassembled WGS sequence"/>
</dbReference>
<evidence type="ECO:0000256" key="6">
    <source>
        <dbReference type="SAM" id="Phobius"/>
    </source>
</evidence>
<dbReference type="AlphaFoldDB" id="A0AAV5TF90"/>